<evidence type="ECO:0000256" key="1">
    <source>
        <dbReference type="SAM" id="MobiDB-lite"/>
    </source>
</evidence>
<dbReference type="AlphaFoldDB" id="A0A843X5X0"/>
<accession>A0A843X5X0</accession>
<evidence type="ECO:0000313" key="2">
    <source>
        <dbReference type="EMBL" id="MQM14941.1"/>
    </source>
</evidence>
<sequence>MSHHKHGHLRPPQGRGPTSRNTLDPIDATRSGKQTRRCHHGRHQGTDYGNSSRSEASEPPQRTPHTNNHSLTELRPHA</sequence>
<keyword evidence="3" id="KW-1185">Reference proteome</keyword>
<dbReference type="EMBL" id="NMUH01006296">
    <property type="protein sequence ID" value="MQM14941.1"/>
    <property type="molecule type" value="Genomic_DNA"/>
</dbReference>
<gene>
    <name evidence="2" type="ORF">Taro_047876</name>
</gene>
<proteinExistence type="predicted"/>
<comment type="caution">
    <text evidence="2">The sequence shown here is derived from an EMBL/GenBank/DDBJ whole genome shotgun (WGS) entry which is preliminary data.</text>
</comment>
<feature type="region of interest" description="Disordered" evidence="1">
    <location>
        <begin position="1"/>
        <end position="78"/>
    </location>
</feature>
<organism evidence="2 3">
    <name type="scientific">Colocasia esculenta</name>
    <name type="common">Wild taro</name>
    <name type="synonym">Arum esculentum</name>
    <dbReference type="NCBI Taxonomy" id="4460"/>
    <lineage>
        <taxon>Eukaryota</taxon>
        <taxon>Viridiplantae</taxon>
        <taxon>Streptophyta</taxon>
        <taxon>Embryophyta</taxon>
        <taxon>Tracheophyta</taxon>
        <taxon>Spermatophyta</taxon>
        <taxon>Magnoliopsida</taxon>
        <taxon>Liliopsida</taxon>
        <taxon>Araceae</taxon>
        <taxon>Aroideae</taxon>
        <taxon>Colocasieae</taxon>
        <taxon>Colocasia</taxon>
    </lineage>
</organism>
<protein>
    <submittedName>
        <fullName evidence="2">Uncharacterized protein</fullName>
    </submittedName>
</protein>
<evidence type="ECO:0000313" key="3">
    <source>
        <dbReference type="Proteomes" id="UP000652761"/>
    </source>
</evidence>
<reference evidence="2" key="1">
    <citation type="submission" date="2017-07" db="EMBL/GenBank/DDBJ databases">
        <title>Taro Niue Genome Assembly and Annotation.</title>
        <authorList>
            <person name="Atibalentja N."/>
            <person name="Keating K."/>
            <person name="Fields C.J."/>
        </authorList>
    </citation>
    <scope>NUCLEOTIDE SEQUENCE</scope>
    <source>
        <strain evidence="2">Niue_2</strain>
        <tissue evidence="2">Leaf</tissue>
    </source>
</reference>
<dbReference type="Proteomes" id="UP000652761">
    <property type="component" value="Unassembled WGS sequence"/>
</dbReference>
<feature type="compositionally biased region" description="Basic residues" evidence="1">
    <location>
        <begin position="33"/>
        <end position="43"/>
    </location>
</feature>
<name>A0A843X5X0_COLES</name>